<evidence type="ECO:0000256" key="2">
    <source>
        <dbReference type="ARBA" id="ARBA00022840"/>
    </source>
</evidence>
<keyword evidence="2" id="KW-0067">ATP-binding</keyword>
<accession>A0A229TBI0</accession>
<dbReference type="Pfam" id="PF05729">
    <property type="entry name" value="NACHT"/>
    <property type="match status" value="1"/>
</dbReference>
<dbReference type="AlphaFoldDB" id="A0A229TBI0"/>
<name>A0A229TBI0_9PSEU</name>
<evidence type="ECO:0000313" key="4">
    <source>
        <dbReference type="EMBL" id="OXM68281.1"/>
    </source>
</evidence>
<protein>
    <recommendedName>
        <fullName evidence="3">NACHT domain-containing protein</fullName>
    </recommendedName>
</protein>
<keyword evidence="1" id="KW-0547">Nucleotide-binding</keyword>
<dbReference type="SUPFAM" id="SSF52058">
    <property type="entry name" value="L domain-like"/>
    <property type="match status" value="1"/>
</dbReference>
<dbReference type="EMBL" id="NMUL01000011">
    <property type="protein sequence ID" value="OXM68281.1"/>
    <property type="molecule type" value="Genomic_DNA"/>
</dbReference>
<dbReference type="SUPFAM" id="SSF52540">
    <property type="entry name" value="P-loop containing nucleoside triphosphate hydrolases"/>
    <property type="match status" value="1"/>
</dbReference>
<proteinExistence type="predicted"/>
<evidence type="ECO:0000313" key="5">
    <source>
        <dbReference type="Proteomes" id="UP000215199"/>
    </source>
</evidence>
<dbReference type="PROSITE" id="PS50837">
    <property type="entry name" value="NACHT"/>
    <property type="match status" value="1"/>
</dbReference>
<dbReference type="GO" id="GO:0005524">
    <property type="term" value="F:ATP binding"/>
    <property type="evidence" value="ECO:0007669"/>
    <property type="project" value="UniProtKB-KW"/>
</dbReference>
<dbReference type="InterPro" id="IPR027417">
    <property type="entry name" value="P-loop_NTPase"/>
</dbReference>
<organism evidence="4 5">
    <name type="scientific">Amycolatopsis vastitatis</name>
    <dbReference type="NCBI Taxonomy" id="1905142"/>
    <lineage>
        <taxon>Bacteria</taxon>
        <taxon>Bacillati</taxon>
        <taxon>Actinomycetota</taxon>
        <taxon>Actinomycetes</taxon>
        <taxon>Pseudonocardiales</taxon>
        <taxon>Pseudonocardiaceae</taxon>
        <taxon>Amycolatopsis</taxon>
    </lineage>
</organism>
<evidence type="ECO:0000256" key="1">
    <source>
        <dbReference type="ARBA" id="ARBA00022741"/>
    </source>
</evidence>
<comment type="caution">
    <text evidence="4">The sequence shown here is derived from an EMBL/GenBank/DDBJ whole genome shotgun (WGS) entry which is preliminary data.</text>
</comment>
<reference evidence="5" key="1">
    <citation type="submission" date="2017-07" db="EMBL/GenBank/DDBJ databases">
        <title>Comparative genome mining reveals phylogenetic distribution patterns of secondary metabolites in Amycolatopsis.</title>
        <authorList>
            <person name="Adamek M."/>
            <person name="Alanjary M."/>
            <person name="Sales-Ortells H."/>
            <person name="Goodfellow M."/>
            <person name="Bull A.T."/>
            <person name="Kalinowski J."/>
            <person name="Ziemert N."/>
        </authorList>
    </citation>
    <scope>NUCLEOTIDE SEQUENCE [LARGE SCALE GENOMIC DNA]</scope>
    <source>
        <strain evidence="5">H5</strain>
    </source>
</reference>
<dbReference type="PANTHER" id="PTHR46844:SF1">
    <property type="entry name" value="SLR5058 PROTEIN"/>
    <property type="match status" value="1"/>
</dbReference>
<dbReference type="Gene3D" id="3.80.10.10">
    <property type="entry name" value="Ribonuclease Inhibitor"/>
    <property type="match status" value="2"/>
</dbReference>
<keyword evidence="5" id="KW-1185">Reference proteome</keyword>
<dbReference type="InterPro" id="IPR007111">
    <property type="entry name" value="NACHT_NTPase"/>
</dbReference>
<dbReference type="Proteomes" id="UP000215199">
    <property type="component" value="Unassembled WGS sequence"/>
</dbReference>
<sequence>MSSVLEGSMYTLVTDRDIEEKPPSDIHRDFLKKIEPEWEADDIGELARGYGRSALTLCCHALSAWVRIFPSERAPAAWTSLVNSTRLIDSCRSMLLAVRKAGVPGSIGAMRVVGTQRRDISSCLSHMELFGLPVEKRFRRVPIAVSYLAGKLSSQANLEHGRSIAINKLIISLANEQTRSKSNKGIRLIITGKAGCGKTTAVQWLAFTASQQGLQGLALPNRPLLPLFVRLRETIMSNRAPSDRMLLYSAQLQDEVASGWLQDCHASVTPLILLDGWDEISPSKRSGAEEWVGSLTERFPDAHIIATSRPEGINNTRFDLLQFKQVSILPLRRNDSAELAERWFNGLLDQHYASAELKHTEVERARRDLLSDLGTPAISDMADSPLLVSMLCCLYATGKTTAPDKRGKLYDLVVSTLLDTRERDRGSNSSDWNNLDLGKKETLVGAIAMEMTKLGAMTLPITGRKYSRVSSLTQIISDVLVKIGRSSAETPRWVETVLSRSIVLQRVANNEAEFAHRSIQDYLAAKSLRQSGQLGVIYDLADAGQWATLPFACYSADLETADKTINWILDRLSACLDSERRILLTTLVECLGASTVVSPKIRRQAEAAISEILPPADETESKALASLGNAAIPYLASSRVIDEQSRRLSINVLARIGTVEAMNELTNYARDARDSDLKALTTALERFDPEAYSKRVLAEINADFGITLTETNRISAISDIERLTRLTVQNARLDDGALNSARHIPRLRQLDIRDSENIGSIEWTASVRSLRSLSISRSSGLSPLKSVGPPELWALHLADVEIEITDWKEILQDKQDLRILSLKQITGQIAVLGAQDLRTLKNLTTLAVAGDLRIDSLDFVGSLTMLSRLVLERRISNQDLKMLSECANIRNLDISFEEHLKPISLTARFNRLQSLTVHSAPAVLLDAVPAMPNLTSLSIEDSNLGSDEFFSVGPEVKKLTLVRCTLENNYETLSHSSNTDRFPAVRELIWRDGHVADLRFLRDMPTLRSLEIEDNGSIQSLDGLEYLKAGCKVRIAGTRWGLDDEPVQKLRRRCEVVYEPEYDSESFTKNFWVDYGGS</sequence>
<dbReference type="PANTHER" id="PTHR46844">
    <property type="entry name" value="SLR5058 PROTEIN"/>
    <property type="match status" value="1"/>
</dbReference>
<dbReference type="InterPro" id="IPR032675">
    <property type="entry name" value="LRR_dom_sf"/>
</dbReference>
<evidence type="ECO:0000259" key="3">
    <source>
        <dbReference type="PROSITE" id="PS50837"/>
    </source>
</evidence>
<feature type="domain" description="NACHT" evidence="3">
    <location>
        <begin position="186"/>
        <end position="392"/>
    </location>
</feature>
<gene>
    <name evidence="4" type="ORF">CF165_14035</name>
</gene>
<dbReference type="Gene3D" id="3.40.50.300">
    <property type="entry name" value="P-loop containing nucleotide triphosphate hydrolases"/>
    <property type="match status" value="1"/>
</dbReference>